<protein>
    <submittedName>
        <fullName evidence="5">Uncharacterized protein</fullName>
    </submittedName>
</protein>
<feature type="compositionally biased region" description="Pro residues" evidence="4">
    <location>
        <begin position="184"/>
        <end position="201"/>
    </location>
</feature>
<dbReference type="GO" id="GO:0031499">
    <property type="term" value="C:TRAMP complex"/>
    <property type="evidence" value="ECO:0007669"/>
    <property type="project" value="TreeGrafter"/>
</dbReference>
<dbReference type="GO" id="GO:0071036">
    <property type="term" value="P:nuclear polyadenylation-dependent snoRNA catabolic process"/>
    <property type="evidence" value="ECO:0007669"/>
    <property type="project" value="TreeGrafter"/>
</dbReference>
<gene>
    <name evidence="5" type="ORF">CSOL1703_00008869</name>
</gene>
<keyword evidence="2" id="KW-0677">Repeat</keyword>
<evidence type="ECO:0000256" key="3">
    <source>
        <dbReference type="ARBA" id="ARBA00023242"/>
    </source>
</evidence>
<dbReference type="PANTHER" id="PTHR46543:SF2">
    <property type="entry name" value="AGAP013096-PA"/>
    <property type="match status" value="1"/>
</dbReference>
<feature type="region of interest" description="Disordered" evidence="4">
    <location>
        <begin position="218"/>
        <end position="262"/>
    </location>
</feature>
<dbReference type="GO" id="GO:0071038">
    <property type="term" value="P:TRAMP-dependent tRNA surveillance pathway"/>
    <property type="evidence" value="ECO:0007669"/>
    <property type="project" value="TreeGrafter"/>
</dbReference>
<feature type="compositionally biased region" description="Polar residues" evidence="4">
    <location>
        <begin position="243"/>
        <end position="252"/>
    </location>
</feature>
<sequence>MSSLFKKAKSGVKVAYKEAYKEVNGVVQQGQQKWAQHQQQQQQPQQQLQSQQQQQPGGQYDNPQYGDQYGQYGQQQYNQQPAGAQQQQQQQYDPYGQPPDPNAALQQQPQPQVTPPSTHYYHPDQPQEFEEYAPPPGPPPSHPSYTQQEQYSVYQAPLEPPQQQTYQTLPSPSAPAPLNAFAPQSPPLAEPFQPSPIPPAQQDPLASKLESLTLQQPPVQQPPALEKQLPTSPTFSPEPTPSAQPAQSPTASRSHELPPPTLAKPSHGCLALIAVMVEANPPYVLHPQTRAQLGTEELNLAICANCFAAHVAPYPSLAPYFVLYQTPPRDPNSRERMNYSSYICGLGIPRGLQTALQSAAQNNIQPLLGLPQVLSKSQGCMGVLKPSTEGMWAVQEDNESGLCHACYELHVRSTPFERYFYFKNGTSTETDSQWVCDLGVGGAVGRMLTKELLSPSPDYHRWVSISIARHSLPFSCPGVGIALTETQSDLVYAAKAPDIGIFCRSCYYDHVFGTPLESACHEIQLPPEQLATTACNLAGNFSQFAMKIAARRGDFSVWSKAVEIQAKVPTCVGLIGVDEAELRSPQEFHWYKLRAHPNIEICPSCYHICIQVFGMDSLFERLDRPLVEGLVRQCFLTLVIEDDDHSVDDINSFSSTVSWRGKVLRDGIAFNSVSYGDIRPFNAYADLIAAMPPPCFMDTRVCLPANNRHYLGHSADPDDPDDFHFAVCAECFVNHVKGTDLEHMMTDKTAAVNALPEGFVCQSHTLRVRRILSEAMTRGDWEHFAQFWRRRQEVFQRFLAAKARHDAQMQKQLAMKAQVDMQGQMMAINLMQSLNANQNAIISGIGGSVAEAAASDNGQRFGNSSVGYGYLTANGARAAMDQQQALQFAAQMPVKDMNLYQDSGNTISDSYVIQAIWDEVKKEWEAIR</sequence>
<dbReference type="PANTHER" id="PTHR46543">
    <property type="entry name" value="ZINC FINGER CCHC DOMAIN-CONTAINING PROTEIN 7"/>
    <property type="match status" value="1"/>
</dbReference>
<evidence type="ECO:0000313" key="5">
    <source>
        <dbReference type="EMBL" id="CAH0058387.1"/>
    </source>
</evidence>
<organism evidence="5 6">
    <name type="scientific">Clonostachys solani</name>
    <dbReference type="NCBI Taxonomy" id="160281"/>
    <lineage>
        <taxon>Eukaryota</taxon>
        <taxon>Fungi</taxon>
        <taxon>Dikarya</taxon>
        <taxon>Ascomycota</taxon>
        <taxon>Pezizomycotina</taxon>
        <taxon>Sordariomycetes</taxon>
        <taxon>Hypocreomycetidae</taxon>
        <taxon>Hypocreales</taxon>
        <taxon>Bionectriaceae</taxon>
        <taxon>Clonostachys</taxon>
    </lineage>
</organism>
<evidence type="ECO:0000313" key="6">
    <source>
        <dbReference type="Proteomes" id="UP000775872"/>
    </source>
</evidence>
<reference evidence="5 6" key="2">
    <citation type="submission" date="2021-10" db="EMBL/GenBank/DDBJ databases">
        <authorList>
            <person name="Piombo E."/>
        </authorList>
    </citation>
    <scope>NUCLEOTIDE SEQUENCE [LARGE SCALE GENOMIC DNA]</scope>
</reference>
<feature type="compositionally biased region" description="Pro residues" evidence="4">
    <location>
        <begin position="133"/>
        <end position="142"/>
    </location>
</feature>
<evidence type="ECO:0000256" key="2">
    <source>
        <dbReference type="ARBA" id="ARBA00022737"/>
    </source>
</evidence>
<dbReference type="GO" id="GO:0003723">
    <property type="term" value="F:RNA binding"/>
    <property type="evidence" value="ECO:0007669"/>
    <property type="project" value="TreeGrafter"/>
</dbReference>
<reference evidence="6" key="1">
    <citation type="submission" date="2019-06" db="EMBL/GenBank/DDBJ databases">
        <authorList>
            <person name="Broberg M."/>
        </authorList>
    </citation>
    <scope>NUCLEOTIDE SEQUENCE [LARGE SCALE GENOMIC DNA]</scope>
</reference>
<dbReference type="OrthoDB" id="5324692at2759"/>
<proteinExistence type="predicted"/>
<evidence type="ECO:0000256" key="1">
    <source>
        <dbReference type="ARBA" id="ARBA00004123"/>
    </source>
</evidence>
<accession>A0A9P0EQH0</accession>
<dbReference type="GO" id="GO:0071037">
    <property type="term" value="P:nuclear polyadenylation-dependent snRNA catabolic process"/>
    <property type="evidence" value="ECO:0007669"/>
    <property type="project" value="TreeGrafter"/>
</dbReference>
<dbReference type="GO" id="GO:0071039">
    <property type="term" value="P:nuclear polyadenylation-dependent CUT catabolic process"/>
    <property type="evidence" value="ECO:0007669"/>
    <property type="project" value="TreeGrafter"/>
</dbReference>
<name>A0A9P0EQH0_9HYPO</name>
<evidence type="ECO:0000256" key="4">
    <source>
        <dbReference type="SAM" id="MobiDB-lite"/>
    </source>
</evidence>
<comment type="caution">
    <text evidence="5">The sequence shown here is derived from an EMBL/GenBank/DDBJ whole genome shotgun (WGS) entry which is preliminary data.</text>
</comment>
<dbReference type="GO" id="GO:0071035">
    <property type="term" value="P:nuclear polyadenylation-dependent rRNA catabolic process"/>
    <property type="evidence" value="ECO:0007669"/>
    <property type="project" value="TreeGrafter"/>
</dbReference>
<dbReference type="GO" id="GO:0071031">
    <property type="term" value="P:nuclear mRNA surveillance of mRNA 3'-end processing"/>
    <property type="evidence" value="ECO:0007669"/>
    <property type="project" value="TreeGrafter"/>
</dbReference>
<dbReference type="EMBL" id="CABFOC020000082">
    <property type="protein sequence ID" value="CAH0058387.1"/>
    <property type="molecule type" value="Genomic_DNA"/>
</dbReference>
<feature type="compositionally biased region" description="Low complexity" evidence="4">
    <location>
        <begin position="28"/>
        <end position="95"/>
    </location>
</feature>
<keyword evidence="3" id="KW-0539">Nucleus</keyword>
<comment type="subcellular location">
    <subcellularLocation>
        <location evidence="1">Nucleus</location>
    </subcellularLocation>
</comment>
<keyword evidence="6" id="KW-1185">Reference proteome</keyword>
<feature type="compositionally biased region" description="Low complexity" evidence="4">
    <location>
        <begin position="102"/>
        <end position="111"/>
    </location>
</feature>
<dbReference type="Proteomes" id="UP000775872">
    <property type="component" value="Unassembled WGS sequence"/>
</dbReference>
<dbReference type="InterPro" id="IPR051644">
    <property type="entry name" value="TRAMP_AT-DNA-binding"/>
</dbReference>
<dbReference type="AlphaFoldDB" id="A0A9P0EQH0"/>
<feature type="region of interest" description="Disordered" evidence="4">
    <location>
        <begin position="28"/>
        <end position="203"/>
    </location>
</feature>